<dbReference type="SMART" id="SM00479">
    <property type="entry name" value="EXOIII"/>
    <property type="match status" value="1"/>
</dbReference>
<dbReference type="Pfam" id="PF00929">
    <property type="entry name" value="RNase_T"/>
    <property type="match status" value="1"/>
</dbReference>
<dbReference type="InterPro" id="IPR012337">
    <property type="entry name" value="RNaseH-like_sf"/>
</dbReference>
<keyword evidence="4" id="KW-0698">rRNA processing</keyword>
<keyword evidence="6" id="KW-0378">Hydrolase</keyword>
<name>A0A1E4TZ67_PACTA</name>
<keyword evidence="12" id="KW-1185">Reference proteome</keyword>
<proteinExistence type="inferred from homology"/>
<dbReference type="GO" id="GO:0005634">
    <property type="term" value="C:nucleus"/>
    <property type="evidence" value="ECO:0007669"/>
    <property type="project" value="UniProtKB-SubCell"/>
</dbReference>
<dbReference type="GO" id="GO:0003676">
    <property type="term" value="F:nucleic acid binding"/>
    <property type="evidence" value="ECO:0007669"/>
    <property type="project" value="InterPro"/>
</dbReference>
<keyword evidence="7" id="KW-0269">Exonuclease</keyword>
<dbReference type="InterPro" id="IPR036397">
    <property type="entry name" value="RNaseH_sf"/>
</dbReference>
<dbReference type="PANTHER" id="PTHR12801:SF45">
    <property type="entry name" value="RNA EXONUCLEASE 4"/>
    <property type="match status" value="1"/>
</dbReference>
<evidence type="ECO:0000256" key="8">
    <source>
        <dbReference type="ARBA" id="ARBA00023242"/>
    </source>
</evidence>
<evidence type="ECO:0000313" key="12">
    <source>
        <dbReference type="Proteomes" id="UP000094236"/>
    </source>
</evidence>
<dbReference type="GO" id="GO:0000027">
    <property type="term" value="P:ribosomal large subunit assembly"/>
    <property type="evidence" value="ECO:0007669"/>
    <property type="project" value="EnsemblFungi"/>
</dbReference>
<evidence type="ECO:0000256" key="4">
    <source>
        <dbReference type="ARBA" id="ARBA00022552"/>
    </source>
</evidence>
<dbReference type="SUPFAM" id="SSF53098">
    <property type="entry name" value="Ribonuclease H-like"/>
    <property type="match status" value="1"/>
</dbReference>
<evidence type="ECO:0000256" key="1">
    <source>
        <dbReference type="ARBA" id="ARBA00004123"/>
    </source>
</evidence>
<comment type="function">
    <text evidence="9">Exoribonuclease involved in ribosome biosynthesis. Involved in the processing of ITS1, the internal transcribed spacer localized between the 18S and 5.8S rRNAs.</text>
</comment>
<dbReference type="FunFam" id="3.30.420.10:FF:000007">
    <property type="entry name" value="Interferon-stimulated exonuclease gene 20"/>
    <property type="match status" value="1"/>
</dbReference>
<evidence type="ECO:0000256" key="5">
    <source>
        <dbReference type="ARBA" id="ARBA00022722"/>
    </source>
</evidence>
<evidence type="ECO:0000256" key="7">
    <source>
        <dbReference type="ARBA" id="ARBA00022839"/>
    </source>
</evidence>
<dbReference type="EMBL" id="KV454012">
    <property type="protein sequence ID" value="ODV97041.1"/>
    <property type="molecule type" value="Genomic_DNA"/>
</dbReference>
<evidence type="ECO:0000256" key="2">
    <source>
        <dbReference type="ARBA" id="ARBA00010489"/>
    </source>
</evidence>
<evidence type="ECO:0000259" key="10">
    <source>
        <dbReference type="SMART" id="SM00479"/>
    </source>
</evidence>
<dbReference type="PANTHER" id="PTHR12801">
    <property type="entry name" value="RNA EXONUCLEASE REXO1 / RECO3 FAMILY MEMBER-RELATED"/>
    <property type="match status" value="1"/>
</dbReference>
<comment type="similarity">
    <text evidence="2">Belongs to the REXO4 family.</text>
</comment>
<dbReference type="STRING" id="669874.A0A1E4TZ67"/>
<reference evidence="12" key="1">
    <citation type="submission" date="2016-05" db="EMBL/GenBank/DDBJ databases">
        <title>Comparative genomics of biotechnologically important yeasts.</title>
        <authorList>
            <consortium name="DOE Joint Genome Institute"/>
            <person name="Riley R."/>
            <person name="Haridas S."/>
            <person name="Wolfe K.H."/>
            <person name="Lopes M.R."/>
            <person name="Hittinger C.T."/>
            <person name="Goker M."/>
            <person name="Salamov A."/>
            <person name="Wisecaver J."/>
            <person name="Long T.M."/>
            <person name="Aerts A.L."/>
            <person name="Barry K."/>
            <person name="Choi C."/>
            <person name="Clum A."/>
            <person name="Coughlan A.Y."/>
            <person name="Deshpande S."/>
            <person name="Douglass A.P."/>
            <person name="Hanson S.J."/>
            <person name="Klenk H.-P."/>
            <person name="Labutti K."/>
            <person name="Lapidus A."/>
            <person name="Lindquist E."/>
            <person name="Lipzen A."/>
            <person name="Meier-Kolthoff J.P."/>
            <person name="Ohm R.A."/>
            <person name="Otillar R.P."/>
            <person name="Pangilinan J."/>
            <person name="Peng Y."/>
            <person name="Rokas A."/>
            <person name="Rosa C.A."/>
            <person name="Scheuner C."/>
            <person name="Sibirny A.A."/>
            <person name="Slot J.C."/>
            <person name="Stielow J.B."/>
            <person name="Sun H."/>
            <person name="Kurtzman C.P."/>
            <person name="Blackwell M."/>
            <person name="Grigoriev I.V."/>
            <person name="Jeffries T.W."/>
        </authorList>
    </citation>
    <scope>NUCLEOTIDE SEQUENCE [LARGE SCALE GENOMIC DNA]</scope>
    <source>
        <strain evidence="12">NRRL Y-2460</strain>
    </source>
</reference>
<dbReference type="GO" id="GO:0006364">
    <property type="term" value="P:rRNA processing"/>
    <property type="evidence" value="ECO:0007669"/>
    <property type="project" value="UniProtKB-KW"/>
</dbReference>
<dbReference type="Gene3D" id="3.30.420.10">
    <property type="entry name" value="Ribonuclease H-like superfamily/Ribonuclease H"/>
    <property type="match status" value="1"/>
</dbReference>
<dbReference type="CDD" id="cd06144">
    <property type="entry name" value="REX4_like"/>
    <property type="match status" value="1"/>
</dbReference>
<dbReference type="InterPro" id="IPR047021">
    <property type="entry name" value="REXO1/3/4-like"/>
</dbReference>
<dbReference type="GO" id="GO:0008408">
    <property type="term" value="F:3'-5' exonuclease activity"/>
    <property type="evidence" value="ECO:0007669"/>
    <property type="project" value="InterPro"/>
</dbReference>
<dbReference type="AlphaFoldDB" id="A0A1E4TZ67"/>
<evidence type="ECO:0000313" key="11">
    <source>
        <dbReference type="EMBL" id="ODV97041.1"/>
    </source>
</evidence>
<evidence type="ECO:0000256" key="9">
    <source>
        <dbReference type="ARBA" id="ARBA00025599"/>
    </source>
</evidence>
<sequence length="310" mass="34697">METRNLSSNWLKLQKKNESKNGISKKKRKANAKTVTNVSKISSSSKKVTNKDQALKILDKVTQDLDSKTIGSSKVCKTATELALWAQDNDINKSDLEDAYNLSQKINNGLSIIPDNNISTSRKTDVGKFLAIDCEFVGIGPEGTESALARVSIVNFYGHTLLDVFVKPREKVTDWRTWVSGILPIHMKNAISFKKAQKLVSDLLVGRVLVGHAVNHDLDSLMLSHSGYLTRDTSKHPPFRKISNGKTPALKKLAKEFLNIDIQGGEHSSVEDARATMLLYRLHKKEFEKLHRAKYGNHNHNSNYNKSEKS</sequence>
<keyword evidence="5" id="KW-0540">Nuclease</keyword>
<protein>
    <recommendedName>
        <fullName evidence="3">RNA exonuclease 4</fullName>
    </recommendedName>
</protein>
<dbReference type="Proteomes" id="UP000094236">
    <property type="component" value="Unassembled WGS sequence"/>
</dbReference>
<dbReference type="OrthoDB" id="8191639at2759"/>
<evidence type="ECO:0000256" key="3">
    <source>
        <dbReference type="ARBA" id="ARBA00016937"/>
    </source>
</evidence>
<feature type="domain" description="Exonuclease" evidence="10">
    <location>
        <begin position="128"/>
        <end position="289"/>
    </location>
</feature>
<dbReference type="InterPro" id="IPR037431">
    <property type="entry name" value="REX4_DEDDh_dom"/>
</dbReference>
<comment type="subcellular location">
    <subcellularLocation>
        <location evidence="1">Nucleus</location>
    </subcellularLocation>
</comment>
<organism evidence="11 12">
    <name type="scientific">Pachysolen tannophilus NRRL Y-2460</name>
    <dbReference type="NCBI Taxonomy" id="669874"/>
    <lineage>
        <taxon>Eukaryota</taxon>
        <taxon>Fungi</taxon>
        <taxon>Dikarya</taxon>
        <taxon>Ascomycota</taxon>
        <taxon>Saccharomycotina</taxon>
        <taxon>Pichiomycetes</taxon>
        <taxon>Pachysolenaceae</taxon>
        <taxon>Pachysolen</taxon>
    </lineage>
</organism>
<keyword evidence="8" id="KW-0539">Nucleus</keyword>
<gene>
    <name evidence="11" type="ORF">PACTADRAFT_39017</name>
</gene>
<dbReference type="InterPro" id="IPR013520">
    <property type="entry name" value="Ribonucl_H"/>
</dbReference>
<accession>A0A1E4TZ67</accession>
<evidence type="ECO:0000256" key="6">
    <source>
        <dbReference type="ARBA" id="ARBA00022801"/>
    </source>
</evidence>